<evidence type="ECO:0000313" key="2">
    <source>
        <dbReference type="EMBL" id="GAU10760.1"/>
    </source>
</evidence>
<keyword evidence="3" id="KW-1185">Reference proteome</keyword>
<organism evidence="2 3">
    <name type="scientific">Trifolium subterraneum</name>
    <name type="common">Subterranean clover</name>
    <dbReference type="NCBI Taxonomy" id="3900"/>
    <lineage>
        <taxon>Eukaryota</taxon>
        <taxon>Viridiplantae</taxon>
        <taxon>Streptophyta</taxon>
        <taxon>Embryophyta</taxon>
        <taxon>Tracheophyta</taxon>
        <taxon>Spermatophyta</taxon>
        <taxon>Magnoliopsida</taxon>
        <taxon>eudicotyledons</taxon>
        <taxon>Gunneridae</taxon>
        <taxon>Pentapetalae</taxon>
        <taxon>rosids</taxon>
        <taxon>fabids</taxon>
        <taxon>Fabales</taxon>
        <taxon>Fabaceae</taxon>
        <taxon>Papilionoideae</taxon>
        <taxon>50 kb inversion clade</taxon>
        <taxon>NPAAA clade</taxon>
        <taxon>Hologalegina</taxon>
        <taxon>IRL clade</taxon>
        <taxon>Trifolieae</taxon>
        <taxon>Trifolium</taxon>
    </lineage>
</organism>
<dbReference type="Proteomes" id="UP000242715">
    <property type="component" value="Unassembled WGS sequence"/>
</dbReference>
<reference evidence="3" key="1">
    <citation type="journal article" date="2017" name="Front. Plant Sci.">
        <title>Climate Clever Clovers: New Paradigm to Reduce the Environmental Footprint of Ruminants by Breeding Low Methanogenic Forages Utilizing Haplotype Variation.</title>
        <authorList>
            <person name="Kaur P."/>
            <person name="Appels R."/>
            <person name="Bayer P.E."/>
            <person name="Keeble-Gagnere G."/>
            <person name="Wang J."/>
            <person name="Hirakawa H."/>
            <person name="Shirasawa K."/>
            <person name="Vercoe P."/>
            <person name="Stefanova K."/>
            <person name="Durmic Z."/>
            <person name="Nichols P."/>
            <person name="Revell C."/>
            <person name="Isobe S.N."/>
            <person name="Edwards D."/>
            <person name="Erskine W."/>
        </authorList>
    </citation>
    <scope>NUCLEOTIDE SEQUENCE [LARGE SCALE GENOMIC DNA]</scope>
    <source>
        <strain evidence="3">cv. Daliak</strain>
    </source>
</reference>
<sequence>MYFQERSKCERLQATMEVYEGKCGQLQASVEMYEEYFAQHARRHEDQIAQLKSDLEDARTNLARYENAFNLAHHDVTVWRNDFRDLVALFNLAIAELPEKLRDADAAMHYYNLPDDVANFMEYCKDLLKNYQEQIRSVRSRMAA</sequence>
<accession>A0A1B5Z9J5</accession>
<evidence type="ECO:0000256" key="1">
    <source>
        <dbReference type="SAM" id="Coils"/>
    </source>
</evidence>
<evidence type="ECO:0000313" key="3">
    <source>
        <dbReference type="Proteomes" id="UP000242715"/>
    </source>
</evidence>
<dbReference type="AlphaFoldDB" id="A0A1B5Z9J5"/>
<comment type="caution">
    <text evidence="2">The sequence shown here is derived from an EMBL/GenBank/DDBJ whole genome shotgun (WGS) entry which is preliminary data.</text>
</comment>
<dbReference type="EMBL" id="BCLP01053006">
    <property type="protein sequence ID" value="GAU10760.1"/>
    <property type="molecule type" value="Genomic_DNA"/>
</dbReference>
<keyword evidence="1" id="KW-0175">Coiled coil</keyword>
<protein>
    <submittedName>
        <fullName evidence="2">Uncharacterized protein</fullName>
    </submittedName>
</protein>
<proteinExistence type="predicted"/>
<feature type="coiled-coil region" evidence="1">
    <location>
        <begin position="41"/>
        <end position="68"/>
    </location>
</feature>
<name>A0A1B5Z9J5_TRISU</name>
<gene>
    <name evidence="2" type="ORF">TSUD_425240</name>
</gene>